<dbReference type="InterPro" id="IPR006823">
    <property type="entry name" value="Ceramidase_alk"/>
</dbReference>
<keyword evidence="4" id="KW-0479">Metal-binding</keyword>
<dbReference type="InterPro" id="IPR031329">
    <property type="entry name" value="NEUT/ALK_ceramidase_N"/>
</dbReference>
<comment type="caution">
    <text evidence="9">The sequence shown here is derived from an EMBL/GenBank/DDBJ whole genome shotgun (WGS) entry which is preliminary data.</text>
</comment>
<dbReference type="Pfam" id="PF17048">
    <property type="entry name" value="Ceramidse_alk_C"/>
    <property type="match status" value="1"/>
</dbReference>
<dbReference type="EMBL" id="CAJNDS010000435">
    <property type="protein sequence ID" value="CAE7205911.1"/>
    <property type="molecule type" value="Genomic_DNA"/>
</dbReference>
<dbReference type="PANTHER" id="PTHR12670:SF1">
    <property type="entry name" value="NEUTRAL CERAMIDASE"/>
    <property type="match status" value="1"/>
</dbReference>
<feature type="domain" description="Neutral/alkaline non-lysosomal ceramidase C-terminal" evidence="8">
    <location>
        <begin position="452"/>
        <end position="619"/>
    </location>
</feature>
<keyword evidence="10" id="KW-1185">Reference proteome</keyword>
<feature type="binding site" evidence="4">
    <location>
        <position position="419"/>
    </location>
    <ligand>
        <name>Zn(2+)</name>
        <dbReference type="ChEBI" id="CHEBI:29105"/>
    </ligand>
</feature>
<keyword evidence="2 5" id="KW-0378">Hydrolase</keyword>
<feature type="binding site" evidence="4">
    <location>
        <position position="134"/>
    </location>
    <ligand>
        <name>Zn(2+)</name>
        <dbReference type="ChEBI" id="CHEBI:29105"/>
    </ligand>
</feature>
<dbReference type="GO" id="GO:0046512">
    <property type="term" value="P:sphingosine biosynthetic process"/>
    <property type="evidence" value="ECO:0007669"/>
    <property type="project" value="TreeGrafter"/>
</dbReference>
<dbReference type="InterPro" id="IPR031331">
    <property type="entry name" value="NEUT/ALK_ceramidase_C"/>
</dbReference>
<evidence type="ECO:0000256" key="3">
    <source>
        <dbReference type="PIRSR" id="PIRSR606823-1"/>
    </source>
</evidence>
<protein>
    <recommendedName>
        <fullName evidence="5">Neutral ceramidase</fullName>
        <ecNumber evidence="5">3.5.1.23</ecNumber>
    </recommendedName>
</protein>
<name>A0A812JCX7_9DINO</name>
<keyword evidence="5" id="KW-0443">Lipid metabolism</keyword>
<dbReference type="GO" id="GO:0042759">
    <property type="term" value="P:long-chain fatty acid biosynthetic process"/>
    <property type="evidence" value="ECO:0007669"/>
    <property type="project" value="TreeGrafter"/>
</dbReference>
<reference evidence="9" key="1">
    <citation type="submission" date="2021-02" db="EMBL/GenBank/DDBJ databases">
        <authorList>
            <person name="Dougan E. K."/>
            <person name="Rhodes N."/>
            <person name="Thang M."/>
            <person name="Chan C."/>
        </authorList>
    </citation>
    <scope>NUCLEOTIDE SEQUENCE</scope>
</reference>
<dbReference type="EC" id="3.5.1.23" evidence="5"/>
<dbReference type="GO" id="GO:0005576">
    <property type="term" value="C:extracellular region"/>
    <property type="evidence" value="ECO:0007669"/>
    <property type="project" value="TreeGrafter"/>
</dbReference>
<feature type="compositionally biased region" description="Gly residues" evidence="6">
    <location>
        <begin position="643"/>
        <end position="653"/>
    </location>
</feature>
<comment type="catalytic activity">
    <reaction evidence="5">
        <text>an N-acylsphing-4-enine + H2O = sphing-4-enine + a fatty acid</text>
        <dbReference type="Rhea" id="RHEA:20856"/>
        <dbReference type="ChEBI" id="CHEBI:15377"/>
        <dbReference type="ChEBI" id="CHEBI:28868"/>
        <dbReference type="ChEBI" id="CHEBI:52639"/>
        <dbReference type="ChEBI" id="CHEBI:57756"/>
        <dbReference type="EC" id="3.5.1.23"/>
    </reaction>
</comment>
<dbReference type="GO" id="GO:0017040">
    <property type="term" value="F:N-acylsphingosine amidohydrolase activity"/>
    <property type="evidence" value="ECO:0007669"/>
    <property type="project" value="UniProtKB-UniRule"/>
</dbReference>
<dbReference type="AlphaFoldDB" id="A0A812JCX7"/>
<feature type="region of interest" description="Disordered" evidence="6">
    <location>
        <begin position="643"/>
        <end position="668"/>
    </location>
</feature>
<evidence type="ECO:0000313" key="10">
    <source>
        <dbReference type="Proteomes" id="UP000604046"/>
    </source>
</evidence>
<dbReference type="GO" id="GO:0046872">
    <property type="term" value="F:metal ion binding"/>
    <property type="evidence" value="ECO:0007669"/>
    <property type="project" value="UniProtKB-KW"/>
</dbReference>
<evidence type="ECO:0000256" key="6">
    <source>
        <dbReference type="SAM" id="MobiDB-lite"/>
    </source>
</evidence>
<sequence>MGGESTVLTQTTTTPSERASAYYLFQFSSMGYVEQSLTSLVDGISEAVWLAHHNIKPANVTISSGMVDNTTVPGCPMPNCASINRSPTSFMHNPAEERKEYFGNDNLDREMPLVKIVDATTGEPMGVLNWYAVHTTSMNSDHDLISGDNKGVAEYLFERAVNGPPWERVSGRGPFVAAFAQGASGDVSPNVNGSFCTNTGLSCENQYSVCWDGGQHKNELCRGRGPSNDAYESTRIIGERQFTAAKHIFDRAKTPIGSGLNYAVRFADLSKYWVDLDGNGTWAQTCSPCLGTSFAAGTTDGPSGVNEFGQNMTPSNGFLQFIAHMISLPSQEDKDCQAPKNILLHPGGMALPYPYFPTTIGFQMMRIGSLIIVAVPGEFTTMAGKRTREAIKAVFVEKGIVDDTATVVLNNVASGYAGYVTTFEEYQHQRYEGGFTAFGPHTHKAMTQILVEMAQDMADGKHTFPGMKPKLPTAARMVEGQTKVMVDDPPIGGKFGDVKEDVAPGTYHPGATARVEIWGAHPRNDAKRNSSFGTVWHWKAANTSDDSAAGEWRLVADDNDFETKFAWKRVGISASVVTLSWTVPPEAPPGWYIFHYSGNAKTLGGAIFPIHGSSRIFEVREQAWGQPPKDELVILPPPVVEEGGGLKLPGEGEGPARRLRGTRGEYFQ</sequence>
<dbReference type="OrthoDB" id="191371at2759"/>
<gene>
    <name evidence="9" type="primary">ASAH2</name>
    <name evidence="9" type="ORF">SNAT2548_LOCUS6533</name>
</gene>
<dbReference type="Pfam" id="PF04734">
    <property type="entry name" value="Ceramidase_alk"/>
    <property type="match status" value="1"/>
</dbReference>
<evidence type="ECO:0000256" key="4">
    <source>
        <dbReference type="PIRSR" id="PIRSR606823-2"/>
    </source>
</evidence>
<evidence type="ECO:0000256" key="2">
    <source>
        <dbReference type="ARBA" id="ARBA00022801"/>
    </source>
</evidence>
<evidence type="ECO:0000256" key="1">
    <source>
        <dbReference type="ARBA" id="ARBA00009835"/>
    </source>
</evidence>
<evidence type="ECO:0000256" key="5">
    <source>
        <dbReference type="RuleBase" id="RU366019"/>
    </source>
</evidence>
<organism evidence="9 10">
    <name type="scientific">Symbiodinium natans</name>
    <dbReference type="NCBI Taxonomy" id="878477"/>
    <lineage>
        <taxon>Eukaryota</taxon>
        <taxon>Sar</taxon>
        <taxon>Alveolata</taxon>
        <taxon>Dinophyceae</taxon>
        <taxon>Suessiales</taxon>
        <taxon>Symbiodiniaceae</taxon>
        <taxon>Symbiodinium</taxon>
    </lineage>
</organism>
<dbReference type="GO" id="GO:0046514">
    <property type="term" value="P:ceramide catabolic process"/>
    <property type="evidence" value="ECO:0007669"/>
    <property type="project" value="InterPro"/>
</dbReference>
<feature type="domain" description="Neutral/alkaline non-lysosomal ceramidase N-terminal" evidence="7">
    <location>
        <begin position="20"/>
        <end position="448"/>
    </location>
</feature>
<keyword evidence="5" id="KW-0746">Sphingolipid metabolism</keyword>
<keyword evidence="4" id="KW-0862">Zinc</keyword>
<evidence type="ECO:0000259" key="8">
    <source>
        <dbReference type="Pfam" id="PF17048"/>
    </source>
</evidence>
<dbReference type="Gene3D" id="2.60.40.2300">
    <property type="entry name" value="Neutral/alkaline non-lysosomal ceramidase, C-terminal domain"/>
    <property type="match status" value="1"/>
</dbReference>
<dbReference type="PANTHER" id="PTHR12670">
    <property type="entry name" value="CERAMIDASE"/>
    <property type="match status" value="1"/>
</dbReference>
<dbReference type="InterPro" id="IPR038445">
    <property type="entry name" value="NCDase_C_sf"/>
</dbReference>
<dbReference type="Proteomes" id="UP000604046">
    <property type="component" value="Unassembled WGS sequence"/>
</dbReference>
<feature type="binding site" evidence="4">
    <location>
        <position position="378"/>
    </location>
    <ligand>
        <name>Zn(2+)</name>
        <dbReference type="ChEBI" id="CHEBI:29105"/>
    </ligand>
</feature>
<feature type="active site" description="Nucleophile" evidence="3">
    <location>
        <position position="188"/>
    </location>
</feature>
<comment type="similarity">
    <text evidence="1 5">Belongs to the neutral ceramidase family.</text>
</comment>
<comment type="cofactor">
    <cofactor evidence="4">
        <name>Zn(2+)</name>
        <dbReference type="ChEBI" id="CHEBI:29105"/>
    </cofactor>
    <text evidence="4">Binds 1 zinc ion per subunit.</text>
</comment>
<evidence type="ECO:0000313" key="9">
    <source>
        <dbReference type="EMBL" id="CAE7205911.1"/>
    </source>
</evidence>
<accession>A0A812JCX7</accession>
<dbReference type="GO" id="GO:0016020">
    <property type="term" value="C:membrane"/>
    <property type="evidence" value="ECO:0007669"/>
    <property type="project" value="GOC"/>
</dbReference>
<proteinExistence type="inferred from homology"/>
<evidence type="ECO:0000259" key="7">
    <source>
        <dbReference type="Pfam" id="PF04734"/>
    </source>
</evidence>